<dbReference type="InterPro" id="IPR004176">
    <property type="entry name" value="Clp_R_N"/>
</dbReference>
<dbReference type="InterPro" id="IPR036628">
    <property type="entry name" value="Clp_N_dom_sf"/>
</dbReference>
<comment type="caution">
    <text evidence="3">The sequence shown here is derived from an EMBL/GenBank/DDBJ whole genome shotgun (WGS) entry which is preliminary data.</text>
</comment>
<name>A0A6G1D7U0_9ORYZ</name>
<feature type="domain" description="Clp R" evidence="2">
    <location>
        <begin position="1"/>
        <end position="121"/>
    </location>
</feature>
<evidence type="ECO:0000313" key="3">
    <source>
        <dbReference type="EMBL" id="KAF0908487.1"/>
    </source>
</evidence>
<protein>
    <recommendedName>
        <fullName evidence="2">Clp R domain-containing protein</fullName>
    </recommendedName>
</protein>
<gene>
    <name evidence="3" type="ORF">E2562_025449</name>
</gene>
<keyword evidence="4" id="KW-1185">Reference proteome</keyword>
<dbReference type="AlphaFoldDB" id="A0A6G1D7U0"/>
<dbReference type="PROSITE" id="PS51903">
    <property type="entry name" value="CLP_R"/>
    <property type="match status" value="1"/>
</dbReference>
<dbReference type="InterPro" id="IPR051650">
    <property type="entry name" value="SL_signaling_regulator"/>
</dbReference>
<organism evidence="3 4">
    <name type="scientific">Oryza meyeriana var. granulata</name>
    <dbReference type="NCBI Taxonomy" id="110450"/>
    <lineage>
        <taxon>Eukaryota</taxon>
        <taxon>Viridiplantae</taxon>
        <taxon>Streptophyta</taxon>
        <taxon>Embryophyta</taxon>
        <taxon>Tracheophyta</taxon>
        <taxon>Spermatophyta</taxon>
        <taxon>Magnoliopsida</taxon>
        <taxon>Liliopsida</taxon>
        <taxon>Poales</taxon>
        <taxon>Poaceae</taxon>
        <taxon>BOP clade</taxon>
        <taxon>Oryzoideae</taxon>
        <taxon>Oryzeae</taxon>
        <taxon>Oryzinae</taxon>
        <taxon>Oryza</taxon>
        <taxon>Oryza meyeriana</taxon>
    </lineage>
</organism>
<dbReference type="PANTHER" id="PTHR43572">
    <property type="entry name" value="CHAPERONE PROTEIN CLPD, CHLOROPLASTIC"/>
    <property type="match status" value="1"/>
</dbReference>
<keyword evidence="1" id="KW-0677">Repeat</keyword>
<dbReference type="Proteomes" id="UP000479710">
    <property type="component" value="Unassembled WGS sequence"/>
</dbReference>
<dbReference type="OrthoDB" id="694434at2759"/>
<dbReference type="Gene3D" id="1.10.1780.10">
    <property type="entry name" value="Clp, N-terminal domain"/>
    <property type="match status" value="1"/>
</dbReference>
<accession>A0A6G1D7U0</accession>
<sequence>MTRGERSNIYTRRDQNDLCFAVSLDRLPSVFASSSSSTDEPPVSNSLTVAIKHSQANQCRNPDTFHFYHQVATAQTPTVVKVELLQLVLAILDDPIISHVFSEAGFRSGDIKLAILRPTPPMPLLGRGLPTRSRSPPLFLCSFATANNADVPSPARNLVDAGEENCHRIAEILSRGHNPMLVGVGAASVANDFAAASPYHIIHVEPNSINKLDLGVMATMASTTSETVGRQSDTDSPLGRAAGGPLAGAGGLLPVLAGSCEEREDNARGILVSSYANIASLFHCQAKNTKIIDAVSTG</sequence>
<evidence type="ECO:0000313" key="4">
    <source>
        <dbReference type="Proteomes" id="UP000479710"/>
    </source>
</evidence>
<dbReference type="PANTHER" id="PTHR43572:SF38">
    <property type="entry name" value="PROTEIN SMAX1-LIKE 6"/>
    <property type="match status" value="1"/>
</dbReference>
<proteinExistence type="predicted"/>
<dbReference type="EMBL" id="SPHZ02000007">
    <property type="protein sequence ID" value="KAF0908487.1"/>
    <property type="molecule type" value="Genomic_DNA"/>
</dbReference>
<reference evidence="3 4" key="1">
    <citation type="submission" date="2019-11" db="EMBL/GenBank/DDBJ databases">
        <title>Whole genome sequence of Oryza granulata.</title>
        <authorList>
            <person name="Li W."/>
        </authorList>
    </citation>
    <scope>NUCLEOTIDE SEQUENCE [LARGE SCALE GENOMIC DNA]</scope>
    <source>
        <strain evidence="4">cv. Menghai</strain>
        <tissue evidence="3">Leaf</tissue>
    </source>
</reference>
<evidence type="ECO:0000256" key="1">
    <source>
        <dbReference type="PROSITE-ProRule" id="PRU01251"/>
    </source>
</evidence>
<evidence type="ECO:0000259" key="2">
    <source>
        <dbReference type="PROSITE" id="PS51903"/>
    </source>
</evidence>